<organism evidence="1 2">
    <name type="scientific">Chelativorans composti</name>
    <dbReference type="NCBI Taxonomy" id="768533"/>
    <lineage>
        <taxon>Bacteria</taxon>
        <taxon>Pseudomonadati</taxon>
        <taxon>Pseudomonadota</taxon>
        <taxon>Alphaproteobacteria</taxon>
        <taxon>Hyphomicrobiales</taxon>
        <taxon>Phyllobacteriaceae</taxon>
        <taxon>Chelativorans</taxon>
    </lineage>
</organism>
<comment type="caution">
    <text evidence="1">The sequence shown here is derived from an EMBL/GenBank/DDBJ whole genome shotgun (WGS) entry which is preliminary data.</text>
</comment>
<evidence type="ECO:0000313" key="2">
    <source>
        <dbReference type="Proteomes" id="UP001597373"/>
    </source>
</evidence>
<accession>A0ABW5DHH0</accession>
<evidence type="ECO:0000313" key="1">
    <source>
        <dbReference type="EMBL" id="MFD2260522.1"/>
    </source>
</evidence>
<dbReference type="Proteomes" id="UP001597373">
    <property type="component" value="Unassembled WGS sequence"/>
</dbReference>
<dbReference type="RefSeq" id="WP_345099542.1">
    <property type="nucleotide sequence ID" value="NZ_BAABGS010000065.1"/>
</dbReference>
<protein>
    <submittedName>
        <fullName evidence="1">Uncharacterized protein</fullName>
    </submittedName>
</protein>
<gene>
    <name evidence="1" type="ORF">ACFSMZ_12205</name>
</gene>
<dbReference type="EMBL" id="JBHUIR010000045">
    <property type="protein sequence ID" value="MFD2260522.1"/>
    <property type="molecule type" value="Genomic_DNA"/>
</dbReference>
<name>A0ABW5DHH0_9HYPH</name>
<proteinExistence type="predicted"/>
<reference evidence="2" key="1">
    <citation type="journal article" date="2019" name="Int. J. Syst. Evol. Microbiol.">
        <title>The Global Catalogue of Microorganisms (GCM) 10K type strain sequencing project: providing services to taxonomists for standard genome sequencing and annotation.</title>
        <authorList>
            <consortium name="The Broad Institute Genomics Platform"/>
            <consortium name="The Broad Institute Genome Sequencing Center for Infectious Disease"/>
            <person name="Wu L."/>
            <person name="Ma J."/>
        </authorList>
    </citation>
    <scope>NUCLEOTIDE SEQUENCE [LARGE SCALE GENOMIC DNA]</scope>
    <source>
        <strain evidence="2">KCTC 23707</strain>
    </source>
</reference>
<sequence length="94" mass="10199">MLNNTSPGAPSASTSAPFGFARQLDFRAMTREDIIECSYRANMMLELCELAADRLIDQHSPNLAAALTDCIRSVRVLLGPVHDAFEMGVNGGEQ</sequence>
<keyword evidence="2" id="KW-1185">Reference proteome</keyword>